<reference evidence="1" key="1">
    <citation type="submission" date="2018-06" db="EMBL/GenBank/DDBJ databases">
        <authorList>
            <person name="Zhirakovskaya E."/>
        </authorList>
    </citation>
    <scope>NUCLEOTIDE SEQUENCE</scope>
</reference>
<organism evidence="1">
    <name type="scientific">hydrothermal vent metagenome</name>
    <dbReference type="NCBI Taxonomy" id="652676"/>
    <lineage>
        <taxon>unclassified sequences</taxon>
        <taxon>metagenomes</taxon>
        <taxon>ecological metagenomes</taxon>
    </lineage>
</organism>
<dbReference type="AlphaFoldDB" id="A0A3B1BMC5"/>
<feature type="non-terminal residue" evidence="1">
    <location>
        <position position="1"/>
    </location>
</feature>
<evidence type="ECO:0000313" key="1">
    <source>
        <dbReference type="EMBL" id="VAX12618.1"/>
    </source>
</evidence>
<name>A0A3B1BMC5_9ZZZZ</name>
<proteinExistence type="predicted"/>
<gene>
    <name evidence="1" type="ORF">MNBD_GAMMA24-688</name>
</gene>
<dbReference type="EMBL" id="UOFZ01000056">
    <property type="protein sequence ID" value="VAX12618.1"/>
    <property type="molecule type" value="Genomic_DNA"/>
</dbReference>
<protein>
    <submittedName>
        <fullName evidence="1">Uncharacterized protein</fullName>
    </submittedName>
</protein>
<sequence>CAAGGRMTVSGYERGLLLQTHGLVESFKPDIWQEQLGLFRQSSRLQLRLIRSPVVECHQ</sequence>
<accession>A0A3B1BMC5</accession>